<keyword evidence="8" id="KW-1185">Reference proteome</keyword>
<dbReference type="SUPFAM" id="SSF56317">
    <property type="entry name" value="Carbon-nitrogen hydrolase"/>
    <property type="match status" value="1"/>
</dbReference>
<evidence type="ECO:0000256" key="2">
    <source>
        <dbReference type="ARBA" id="ARBA00022801"/>
    </source>
</evidence>
<dbReference type="EMBL" id="LT838813">
    <property type="protein sequence ID" value="SMD41500.1"/>
    <property type="molecule type" value="Genomic_DNA"/>
</dbReference>
<dbReference type="EC" id="3.5.1.3" evidence="3"/>
<accession>A0A1W2GXS5</accession>
<evidence type="ECO:0000256" key="5">
    <source>
        <dbReference type="ARBA" id="ARBA00072139"/>
    </source>
</evidence>
<dbReference type="Pfam" id="PF00795">
    <property type="entry name" value="CN_hydrolase"/>
    <property type="match status" value="1"/>
</dbReference>
<dbReference type="Gene3D" id="3.60.110.10">
    <property type="entry name" value="Carbon-nitrogen hydrolase"/>
    <property type="match status" value="1"/>
</dbReference>
<evidence type="ECO:0000313" key="8">
    <source>
        <dbReference type="Proteomes" id="UP000192333"/>
    </source>
</evidence>
<dbReference type="RefSeq" id="WP_084118380.1">
    <property type="nucleotide sequence ID" value="NZ_LT838813.1"/>
</dbReference>
<dbReference type="PANTHER" id="PTHR47799">
    <property type="entry name" value="OMEGA-AMIDASE YAFV"/>
    <property type="match status" value="1"/>
</dbReference>
<dbReference type="FunFam" id="3.60.110.10:FF:000004">
    <property type="entry name" value="Carbon-nitrogen hydrolase"/>
    <property type="match status" value="1"/>
</dbReference>
<organism evidence="7 8">
    <name type="scientific">Aquiflexum balticum DSM 16537</name>
    <dbReference type="NCBI Taxonomy" id="758820"/>
    <lineage>
        <taxon>Bacteria</taxon>
        <taxon>Pseudomonadati</taxon>
        <taxon>Bacteroidota</taxon>
        <taxon>Cytophagia</taxon>
        <taxon>Cytophagales</taxon>
        <taxon>Cyclobacteriaceae</taxon>
        <taxon>Aquiflexum</taxon>
    </lineage>
</organism>
<dbReference type="NCBIfam" id="NF007757">
    <property type="entry name" value="PRK10438.1"/>
    <property type="match status" value="1"/>
</dbReference>
<evidence type="ECO:0000313" key="7">
    <source>
        <dbReference type="EMBL" id="SMD41500.1"/>
    </source>
</evidence>
<dbReference type="GO" id="GO:0106008">
    <property type="term" value="F:2-oxoglutaramate amidase activity"/>
    <property type="evidence" value="ECO:0007669"/>
    <property type="project" value="TreeGrafter"/>
</dbReference>
<dbReference type="CDD" id="cd07575">
    <property type="entry name" value="Xc-1258_like"/>
    <property type="match status" value="1"/>
</dbReference>
<dbReference type="PANTHER" id="PTHR47799:SF1">
    <property type="entry name" value="OMEGA-AMIDASE YAFV"/>
    <property type="match status" value="1"/>
</dbReference>
<evidence type="ECO:0000256" key="3">
    <source>
        <dbReference type="ARBA" id="ARBA00039118"/>
    </source>
</evidence>
<comment type="catalytic activity">
    <reaction evidence="4">
        <text>a monoamide of a dicarboxylate + H2O = a dicarboxylate + NH4(+)</text>
        <dbReference type="Rhea" id="RHEA:11716"/>
        <dbReference type="ChEBI" id="CHEBI:15377"/>
        <dbReference type="ChEBI" id="CHEBI:28938"/>
        <dbReference type="ChEBI" id="CHEBI:28965"/>
        <dbReference type="ChEBI" id="CHEBI:77450"/>
        <dbReference type="EC" id="3.5.1.3"/>
    </reaction>
</comment>
<dbReference type="STRING" id="758820.SAMN00777080_0024"/>
<protein>
    <recommendedName>
        <fullName evidence="5">Omega-amidase YafV</fullName>
        <ecNumber evidence="3">3.5.1.3</ecNumber>
    </recommendedName>
</protein>
<dbReference type="PROSITE" id="PS50263">
    <property type="entry name" value="CN_HYDROLASE"/>
    <property type="match status" value="1"/>
</dbReference>
<proteinExistence type="inferred from homology"/>
<dbReference type="InterPro" id="IPR003010">
    <property type="entry name" value="C-N_Hydrolase"/>
</dbReference>
<comment type="similarity">
    <text evidence="1">Belongs to the carbon-nitrogen hydrolase superfamily. NIT1/NIT2 family.</text>
</comment>
<dbReference type="AlphaFoldDB" id="A0A1W2GXS5"/>
<dbReference type="Proteomes" id="UP000192333">
    <property type="component" value="Chromosome I"/>
</dbReference>
<gene>
    <name evidence="7" type="ORF">SAMN00777080_0024</name>
</gene>
<name>A0A1W2GXS5_9BACT</name>
<keyword evidence="2 7" id="KW-0378">Hydrolase</keyword>
<evidence type="ECO:0000259" key="6">
    <source>
        <dbReference type="PROSITE" id="PS50263"/>
    </source>
</evidence>
<dbReference type="OrthoDB" id="9811121at2"/>
<dbReference type="InterPro" id="IPR052737">
    <property type="entry name" value="Omega-amidase_YafV"/>
</dbReference>
<evidence type="ECO:0000256" key="1">
    <source>
        <dbReference type="ARBA" id="ARBA00010613"/>
    </source>
</evidence>
<feature type="domain" description="CN hydrolase" evidence="6">
    <location>
        <begin position="10"/>
        <end position="246"/>
    </location>
</feature>
<evidence type="ECO:0000256" key="4">
    <source>
        <dbReference type="ARBA" id="ARBA00052904"/>
    </source>
</evidence>
<sequence length="268" mass="31365">MINRKNISPIRIALVQTDLYWKDKIANMAMLEEKILGFDQQVDLIVLPEMFSTGFTMDAKEVAEPMNLHTTKWMKQMASQTQSIITGSIIINDKGKFFNRLLWVSPDGIMDWYDKRHLFRMANEDEFFDMGKERKVFHCKGWNIMPQVCYDLRFPVWSRNKVINKELEYDLIFYVASWPSPRISAWDILLKARAVENQAYALGVNRIGEDGNSVPYSGHSGAYNFKGETLSFSADKEEILFVDLDYESLMQYREKFPAWMDADQFELK</sequence>
<reference evidence="8" key="1">
    <citation type="submission" date="2017-04" db="EMBL/GenBank/DDBJ databases">
        <authorList>
            <person name="Varghese N."/>
            <person name="Submissions S."/>
        </authorList>
    </citation>
    <scope>NUCLEOTIDE SEQUENCE [LARGE SCALE GENOMIC DNA]</scope>
    <source>
        <strain evidence="8">DSM 16537</strain>
    </source>
</reference>
<dbReference type="InterPro" id="IPR036526">
    <property type="entry name" value="C-N_Hydrolase_sf"/>
</dbReference>
<dbReference type="GO" id="GO:0050152">
    <property type="term" value="F:omega-amidase activity"/>
    <property type="evidence" value="ECO:0007669"/>
    <property type="project" value="UniProtKB-EC"/>
</dbReference>